<dbReference type="AlphaFoldDB" id="A0A5C6A1X4"/>
<evidence type="ECO:0008006" key="4">
    <source>
        <dbReference type="Google" id="ProtNLM"/>
    </source>
</evidence>
<protein>
    <recommendedName>
        <fullName evidence="4">Secreted protein</fullName>
    </recommendedName>
</protein>
<sequence precursor="true">MTRFCFALLLLAACVSVGCGPDNSVTVSPVDDSAIHSEETMAEMEAEYAAQQRSE</sequence>
<dbReference type="RefSeq" id="WP_197455025.1">
    <property type="nucleotide sequence ID" value="NZ_CP151726.1"/>
</dbReference>
<name>A0A5C6A1X4_9BACT</name>
<evidence type="ECO:0000256" key="1">
    <source>
        <dbReference type="SAM" id="SignalP"/>
    </source>
</evidence>
<organism evidence="2 3">
    <name type="scientific">Stieleria varia</name>
    <dbReference type="NCBI Taxonomy" id="2528005"/>
    <lineage>
        <taxon>Bacteria</taxon>
        <taxon>Pseudomonadati</taxon>
        <taxon>Planctomycetota</taxon>
        <taxon>Planctomycetia</taxon>
        <taxon>Pirellulales</taxon>
        <taxon>Pirellulaceae</taxon>
        <taxon>Stieleria</taxon>
    </lineage>
</organism>
<dbReference type="PROSITE" id="PS51257">
    <property type="entry name" value="PROKAR_LIPOPROTEIN"/>
    <property type="match status" value="1"/>
</dbReference>
<gene>
    <name evidence="2" type="ORF">Pla52n_60000</name>
</gene>
<keyword evidence="1" id="KW-0732">Signal</keyword>
<evidence type="ECO:0000313" key="2">
    <source>
        <dbReference type="EMBL" id="TWT93340.1"/>
    </source>
</evidence>
<comment type="caution">
    <text evidence="2">The sequence shown here is derived from an EMBL/GenBank/DDBJ whole genome shotgun (WGS) entry which is preliminary data.</text>
</comment>
<dbReference type="Proteomes" id="UP000320176">
    <property type="component" value="Unassembled WGS sequence"/>
</dbReference>
<keyword evidence="3" id="KW-1185">Reference proteome</keyword>
<feature type="chain" id="PRO_5022812488" description="Secreted protein" evidence="1">
    <location>
        <begin position="20"/>
        <end position="55"/>
    </location>
</feature>
<accession>A0A5C6A1X4</accession>
<reference evidence="2 3" key="1">
    <citation type="submission" date="2019-02" db="EMBL/GenBank/DDBJ databases">
        <title>Deep-cultivation of Planctomycetes and their phenomic and genomic characterization uncovers novel biology.</title>
        <authorList>
            <person name="Wiegand S."/>
            <person name="Jogler M."/>
            <person name="Boedeker C."/>
            <person name="Pinto D."/>
            <person name="Vollmers J."/>
            <person name="Rivas-Marin E."/>
            <person name="Kohn T."/>
            <person name="Peeters S.H."/>
            <person name="Heuer A."/>
            <person name="Rast P."/>
            <person name="Oberbeckmann S."/>
            <person name="Bunk B."/>
            <person name="Jeske O."/>
            <person name="Meyerdierks A."/>
            <person name="Storesund J.E."/>
            <person name="Kallscheuer N."/>
            <person name="Luecker S."/>
            <person name="Lage O.M."/>
            <person name="Pohl T."/>
            <person name="Merkel B.J."/>
            <person name="Hornburger P."/>
            <person name="Mueller R.-W."/>
            <person name="Bruemmer F."/>
            <person name="Labrenz M."/>
            <person name="Spormann A.M."/>
            <person name="Op Den Camp H."/>
            <person name="Overmann J."/>
            <person name="Amann R."/>
            <person name="Jetten M.S.M."/>
            <person name="Mascher T."/>
            <person name="Medema M.H."/>
            <person name="Devos D.P."/>
            <person name="Kaster A.-K."/>
            <person name="Ovreas L."/>
            <person name="Rohde M."/>
            <person name="Galperin M.Y."/>
            <person name="Jogler C."/>
        </authorList>
    </citation>
    <scope>NUCLEOTIDE SEQUENCE [LARGE SCALE GENOMIC DNA]</scope>
    <source>
        <strain evidence="2 3">Pla52n</strain>
    </source>
</reference>
<proteinExistence type="predicted"/>
<evidence type="ECO:0000313" key="3">
    <source>
        <dbReference type="Proteomes" id="UP000320176"/>
    </source>
</evidence>
<feature type="signal peptide" evidence="1">
    <location>
        <begin position="1"/>
        <end position="19"/>
    </location>
</feature>
<dbReference type="EMBL" id="SJPN01000009">
    <property type="protein sequence ID" value="TWT93340.1"/>
    <property type="molecule type" value="Genomic_DNA"/>
</dbReference>